<name>A0A5B7DMB2_PORTR</name>
<protein>
    <submittedName>
        <fullName evidence="1">Uncharacterized protein</fullName>
    </submittedName>
</protein>
<keyword evidence="2" id="KW-1185">Reference proteome</keyword>
<evidence type="ECO:0000313" key="2">
    <source>
        <dbReference type="Proteomes" id="UP000324222"/>
    </source>
</evidence>
<sequence length="60" mass="6538">MTREITEAGVDDSVLEMTAKGLSATSRYDNSKHLTTLSAPRKLCSLHLFQSTLAMNSLVP</sequence>
<evidence type="ECO:0000313" key="1">
    <source>
        <dbReference type="EMBL" id="MPC22722.1"/>
    </source>
</evidence>
<gene>
    <name evidence="1" type="ORF">E2C01_015742</name>
</gene>
<reference evidence="1 2" key="1">
    <citation type="submission" date="2019-05" db="EMBL/GenBank/DDBJ databases">
        <title>Another draft genome of Portunus trituberculatus and its Hox gene families provides insights of decapod evolution.</title>
        <authorList>
            <person name="Jeong J.-H."/>
            <person name="Song I."/>
            <person name="Kim S."/>
            <person name="Choi T."/>
            <person name="Kim D."/>
            <person name="Ryu S."/>
            <person name="Kim W."/>
        </authorList>
    </citation>
    <scope>NUCLEOTIDE SEQUENCE [LARGE SCALE GENOMIC DNA]</scope>
    <source>
        <tissue evidence="1">Muscle</tissue>
    </source>
</reference>
<dbReference type="Proteomes" id="UP000324222">
    <property type="component" value="Unassembled WGS sequence"/>
</dbReference>
<dbReference type="AlphaFoldDB" id="A0A5B7DMB2"/>
<proteinExistence type="predicted"/>
<comment type="caution">
    <text evidence="1">The sequence shown here is derived from an EMBL/GenBank/DDBJ whole genome shotgun (WGS) entry which is preliminary data.</text>
</comment>
<organism evidence="1 2">
    <name type="scientific">Portunus trituberculatus</name>
    <name type="common">Swimming crab</name>
    <name type="synonym">Neptunus trituberculatus</name>
    <dbReference type="NCBI Taxonomy" id="210409"/>
    <lineage>
        <taxon>Eukaryota</taxon>
        <taxon>Metazoa</taxon>
        <taxon>Ecdysozoa</taxon>
        <taxon>Arthropoda</taxon>
        <taxon>Crustacea</taxon>
        <taxon>Multicrustacea</taxon>
        <taxon>Malacostraca</taxon>
        <taxon>Eumalacostraca</taxon>
        <taxon>Eucarida</taxon>
        <taxon>Decapoda</taxon>
        <taxon>Pleocyemata</taxon>
        <taxon>Brachyura</taxon>
        <taxon>Eubrachyura</taxon>
        <taxon>Portunoidea</taxon>
        <taxon>Portunidae</taxon>
        <taxon>Portuninae</taxon>
        <taxon>Portunus</taxon>
    </lineage>
</organism>
<accession>A0A5B7DMB2</accession>
<dbReference type="EMBL" id="VSRR010001118">
    <property type="protein sequence ID" value="MPC22722.1"/>
    <property type="molecule type" value="Genomic_DNA"/>
</dbReference>